<accession>A0A5J4T3C1</accession>
<dbReference type="Proteomes" id="UP000324800">
    <property type="component" value="Unassembled WGS sequence"/>
</dbReference>
<name>A0A5J4T3C1_9EUKA</name>
<sequence length="97" mass="11663">MLDAYYFITNLLFSPQFHLFLTPQLGKQLVGERADVYVEWGKRVNNIEWRKGKRKLINQLKKDIDVIKEGKITYKEKYDQDDDEDDSDEIYEIEETK</sequence>
<gene>
    <name evidence="2" type="ORF">EZS28_051822</name>
</gene>
<protein>
    <submittedName>
        <fullName evidence="2">Uncharacterized protein</fullName>
    </submittedName>
</protein>
<organism evidence="2 3">
    <name type="scientific">Streblomastix strix</name>
    <dbReference type="NCBI Taxonomy" id="222440"/>
    <lineage>
        <taxon>Eukaryota</taxon>
        <taxon>Metamonada</taxon>
        <taxon>Preaxostyla</taxon>
        <taxon>Oxymonadida</taxon>
        <taxon>Streblomastigidae</taxon>
        <taxon>Streblomastix</taxon>
    </lineage>
</organism>
<dbReference type="AlphaFoldDB" id="A0A5J4T3C1"/>
<dbReference type="EMBL" id="SNRW01039580">
    <property type="protein sequence ID" value="KAA6351965.1"/>
    <property type="molecule type" value="Genomic_DNA"/>
</dbReference>
<comment type="caution">
    <text evidence="2">The sequence shown here is derived from an EMBL/GenBank/DDBJ whole genome shotgun (WGS) entry which is preliminary data.</text>
</comment>
<feature type="compositionally biased region" description="Acidic residues" evidence="1">
    <location>
        <begin position="79"/>
        <end position="97"/>
    </location>
</feature>
<feature type="region of interest" description="Disordered" evidence="1">
    <location>
        <begin position="78"/>
        <end position="97"/>
    </location>
</feature>
<evidence type="ECO:0000313" key="3">
    <source>
        <dbReference type="Proteomes" id="UP000324800"/>
    </source>
</evidence>
<evidence type="ECO:0000256" key="1">
    <source>
        <dbReference type="SAM" id="MobiDB-lite"/>
    </source>
</evidence>
<proteinExistence type="predicted"/>
<evidence type="ECO:0000313" key="2">
    <source>
        <dbReference type="EMBL" id="KAA6351965.1"/>
    </source>
</evidence>
<reference evidence="2 3" key="1">
    <citation type="submission" date="2019-03" db="EMBL/GenBank/DDBJ databases">
        <title>Single cell metagenomics reveals metabolic interactions within the superorganism composed of flagellate Streblomastix strix and complex community of Bacteroidetes bacteria on its surface.</title>
        <authorList>
            <person name="Treitli S.C."/>
            <person name="Kolisko M."/>
            <person name="Husnik F."/>
            <person name="Keeling P."/>
            <person name="Hampl V."/>
        </authorList>
    </citation>
    <scope>NUCLEOTIDE SEQUENCE [LARGE SCALE GENOMIC DNA]</scope>
    <source>
        <strain evidence="2">ST1C</strain>
    </source>
</reference>
<feature type="non-terminal residue" evidence="2">
    <location>
        <position position="97"/>
    </location>
</feature>